<feature type="binding site" evidence="5">
    <location>
        <position position="93"/>
    </location>
    <ligand>
        <name>Mg(2+)</name>
        <dbReference type="ChEBI" id="CHEBI:18420"/>
    </ligand>
</feature>
<organism evidence="7 8">
    <name type="scientific">Inquilinus limosus MP06</name>
    <dbReference type="NCBI Taxonomy" id="1398085"/>
    <lineage>
        <taxon>Bacteria</taxon>
        <taxon>Pseudomonadati</taxon>
        <taxon>Pseudomonadota</taxon>
        <taxon>Alphaproteobacteria</taxon>
        <taxon>Rhodospirillales</taxon>
        <taxon>Rhodospirillaceae</taxon>
        <taxon>Inquilinus</taxon>
    </lineage>
</organism>
<dbReference type="OrthoDB" id="286092at2"/>
<name>A0A0A0D6A5_9PROT</name>
<keyword evidence="5" id="KW-0460">Magnesium</keyword>
<comment type="function">
    <text evidence="5">Toxic component of a toxin-antitoxin (TA) system. An RNase.</text>
</comment>
<keyword evidence="5" id="KW-0800">Toxin</keyword>
<dbReference type="Proteomes" id="UP000029995">
    <property type="component" value="Unassembled WGS sequence"/>
</dbReference>
<dbReference type="EMBL" id="JANX01000112">
    <property type="protein sequence ID" value="KGM34201.1"/>
    <property type="molecule type" value="Genomic_DNA"/>
</dbReference>
<dbReference type="InterPro" id="IPR022907">
    <property type="entry name" value="VapC_family"/>
</dbReference>
<dbReference type="HAMAP" id="MF_00265">
    <property type="entry name" value="VapC_Nob1"/>
    <property type="match status" value="1"/>
</dbReference>
<gene>
    <name evidence="5" type="primary">vapC</name>
    <name evidence="7" type="ORF">P409_11625</name>
</gene>
<evidence type="ECO:0000256" key="5">
    <source>
        <dbReference type="HAMAP-Rule" id="MF_00265"/>
    </source>
</evidence>
<dbReference type="SUPFAM" id="SSF88723">
    <property type="entry name" value="PIN domain-like"/>
    <property type="match status" value="1"/>
</dbReference>
<evidence type="ECO:0000313" key="8">
    <source>
        <dbReference type="Proteomes" id="UP000029995"/>
    </source>
</evidence>
<keyword evidence="4 5" id="KW-0378">Hydrolase</keyword>
<dbReference type="Gene3D" id="3.40.50.1010">
    <property type="entry name" value="5'-nuclease"/>
    <property type="match status" value="1"/>
</dbReference>
<accession>A0A0A0D6A5</accession>
<dbReference type="GO" id="GO:0000287">
    <property type="term" value="F:magnesium ion binding"/>
    <property type="evidence" value="ECO:0007669"/>
    <property type="project" value="UniProtKB-UniRule"/>
</dbReference>
<keyword evidence="3 5" id="KW-0479">Metal-binding</keyword>
<dbReference type="CDD" id="cd18682">
    <property type="entry name" value="PIN_VapC-like"/>
    <property type="match status" value="1"/>
</dbReference>
<feature type="binding site" evidence="5">
    <location>
        <position position="7"/>
    </location>
    <ligand>
        <name>Mg(2+)</name>
        <dbReference type="ChEBI" id="CHEBI:18420"/>
    </ligand>
</feature>
<evidence type="ECO:0000256" key="1">
    <source>
        <dbReference type="ARBA" id="ARBA00022649"/>
    </source>
</evidence>
<dbReference type="GO" id="GO:0004540">
    <property type="term" value="F:RNA nuclease activity"/>
    <property type="evidence" value="ECO:0007669"/>
    <property type="project" value="InterPro"/>
</dbReference>
<reference evidence="7 8" key="1">
    <citation type="submission" date="2014-01" db="EMBL/GenBank/DDBJ databases">
        <title>Genome sequence determination for a cystic fibrosis isolate, Inquilinus limosus.</title>
        <authorList>
            <person name="Pino M."/>
            <person name="Di Conza J."/>
            <person name="Gutkind G."/>
        </authorList>
    </citation>
    <scope>NUCLEOTIDE SEQUENCE [LARGE SCALE GENOMIC DNA]</scope>
    <source>
        <strain evidence="7 8">MP06</strain>
    </source>
</reference>
<evidence type="ECO:0000256" key="2">
    <source>
        <dbReference type="ARBA" id="ARBA00022722"/>
    </source>
</evidence>
<dbReference type="InterPro" id="IPR002716">
    <property type="entry name" value="PIN_dom"/>
</dbReference>
<proteinExistence type="inferred from homology"/>
<feature type="domain" description="PIN" evidence="6">
    <location>
        <begin position="5"/>
        <end position="117"/>
    </location>
</feature>
<dbReference type="AlphaFoldDB" id="A0A0A0D6A5"/>
<protein>
    <recommendedName>
        <fullName evidence="5">Ribonuclease VapC</fullName>
        <shortName evidence="5">RNase VapC</shortName>
        <ecNumber evidence="5">3.1.-.-</ecNumber>
    </recommendedName>
    <alternativeName>
        <fullName evidence="5">Toxin VapC</fullName>
    </alternativeName>
</protein>
<dbReference type="GO" id="GO:0090729">
    <property type="term" value="F:toxin activity"/>
    <property type="evidence" value="ECO:0007669"/>
    <property type="project" value="UniProtKB-KW"/>
</dbReference>
<dbReference type="InterPro" id="IPR029060">
    <property type="entry name" value="PIN-like_dom_sf"/>
</dbReference>
<keyword evidence="1 5" id="KW-1277">Toxin-antitoxin system</keyword>
<comment type="caution">
    <text evidence="7">The sequence shown here is derived from an EMBL/GenBank/DDBJ whole genome shotgun (WGS) entry which is preliminary data.</text>
</comment>
<dbReference type="RefSeq" id="WP_034835912.1">
    <property type="nucleotide sequence ID" value="NZ_JANX01000112.1"/>
</dbReference>
<keyword evidence="2 5" id="KW-0540">Nuclease</keyword>
<comment type="cofactor">
    <cofactor evidence="5">
        <name>Mg(2+)</name>
        <dbReference type="ChEBI" id="CHEBI:18420"/>
    </cofactor>
</comment>
<comment type="similarity">
    <text evidence="5">Belongs to the PINc/VapC protein family.</text>
</comment>
<sequence>MTTAVLDASAILALLRGEPGADKVKAVLPGAAVTTVNLSEVVGHFARNGIAEADVRSVLGPLPLERIPFDEDLAYAAGTLLPLTRTAGLSLGDRACLALARRLGVPAVTADRPWRGIAGAVGVAVDVIR</sequence>
<evidence type="ECO:0000313" key="7">
    <source>
        <dbReference type="EMBL" id="KGM34201.1"/>
    </source>
</evidence>
<dbReference type="GO" id="GO:0016787">
    <property type="term" value="F:hydrolase activity"/>
    <property type="evidence" value="ECO:0007669"/>
    <property type="project" value="UniProtKB-KW"/>
</dbReference>
<dbReference type="EC" id="3.1.-.-" evidence="5"/>
<evidence type="ECO:0000256" key="3">
    <source>
        <dbReference type="ARBA" id="ARBA00022723"/>
    </source>
</evidence>
<evidence type="ECO:0000256" key="4">
    <source>
        <dbReference type="ARBA" id="ARBA00022801"/>
    </source>
</evidence>
<dbReference type="Pfam" id="PF01850">
    <property type="entry name" value="PIN"/>
    <property type="match status" value="1"/>
</dbReference>
<evidence type="ECO:0000259" key="6">
    <source>
        <dbReference type="Pfam" id="PF01850"/>
    </source>
</evidence>